<dbReference type="AlphaFoldDB" id="A0AB36PJ93"/>
<accession>A0AB36PJ93</accession>
<reference evidence="1 2" key="1">
    <citation type="submission" date="2017-04" db="EMBL/GenBank/DDBJ databases">
        <title>Shigella flexneri 2a str. 301 Sequencing.</title>
        <authorList>
            <person name="Zhu Z."/>
        </authorList>
    </citation>
    <scope>NUCLEOTIDE SEQUENCE [LARGE SCALE GENOMIC DNA]</scope>
    <source>
        <strain evidence="1 2">301</strain>
    </source>
</reference>
<dbReference type="RefSeq" id="WP_001421454.1">
    <property type="nucleotide sequence ID" value="NZ_NEDR01000001.1"/>
</dbReference>
<sequence>MEHRSVIHDELAIDHDAILQCAEEVLHHCVIQTVSFVRHILCYSMGL</sequence>
<dbReference type="Proteomes" id="UP000198358">
    <property type="component" value="Unassembled WGS sequence"/>
</dbReference>
<gene>
    <name evidence="1" type="ORF">SF301_2007</name>
</gene>
<dbReference type="EMBL" id="NEDR01000001">
    <property type="protein sequence ID" value="OXB29826.1"/>
    <property type="molecule type" value="Genomic_DNA"/>
</dbReference>
<protein>
    <submittedName>
        <fullName evidence="1">Uncharacterized protein</fullName>
    </submittedName>
</protein>
<evidence type="ECO:0000313" key="2">
    <source>
        <dbReference type="Proteomes" id="UP000198358"/>
    </source>
</evidence>
<organism evidence="1 2">
    <name type="scientific">Shigella flexneri 2a str. 301</name>
    <dbReference type="NCBI Taxonomy" id="198214"/>
    <lineage>
        <taxon>Bacteria</taxon>
        <taxon>Pseudomonadati</taxon>
        <taxon>Pseudomonadota</taxon>
        <taxon>Gammaproteobacteria</taxon>
        <taxon>Enterobacterales</taxon>
        <taxon>Enterobacteriaceae</taxon>
        <taxon>Shigella</taxon>
    </lineage>
</organism>
<comment type="caution">
    <text evidence="1">The sequence shown here is derived from an EMBL/GenBank/DDBJ whole genome shotgun (WGS) entry which is preliminary data.</text>
</comment>
<name>A0AB36PJ93_SHIFL</name>
<evidence type="ECO:0000313" key="1">
    <source>
        <dbReference type="EMBL" id="OXB29826.1"/>
    </source>
</evidence>
<proteinExistence type="predicted"/>